<sequence length="284" mass="29961">RASEAVAGQQVTSVTVEGTSPDCWTTFHHITNPPHFPTALREFSRGGYSSLFGRQPPPLLHTRDEYITCARLRYGHQSAVPQLLFSIRKVPSHYIQHERTRTGKILFLSAIASSCLAAVMVASAVAEPPSGYNYNRPSVGGVISTGFGGGGGGGGGGYVQVSPSFSSNEGASVDPELLEKIRQILLREESSSVQSSGGYPSQPSSAYGVPSSQYGVPSGGAYYTRVVGVDLEGIRQAIQVAQYQQSSYQAGGYPASGYAASSSYSAPRPSYTAPRPSSSYGSPF</sequence>
<dbReference type="EMBL" id="CAJPIN010003377">
    <property type="protein sequence ID" value="CAG2056105.1"/>
    <property type="molecule type" value="Genomic_DNA"/>
</dbReference>
<evidence type="ECO:0008006" key="5">
    <source>
        <dbReference type="Google" id="ProtNLM"/>
    </source>
</evidence>
<comment type="caution">
    <text evidence="3">The sequence shown here is derived from an EMBL/GenBank/DDBJ whole genome shotgun (WGS) entry which is preliminary data.</text>
</comment>
<gene>
    <name evidence="3" type="ORF">TPAB3V08_LOCUS3101</name>
</gene>
<keyword evidence="2" id="KW-0812">Transmembrane</keyword>
<keyword evidence="2" id="KW-1133">Transmembrane helix</keyword>
<feature type="compositionally biased region" description="Polar residues" evidence="1">
    <location>
        <begin position="275"/>
        <end position="284"/>
    </location>
</feature>
<accession>A0ABN7NSV2</accession>
<keyword evidence="2" id="KW-0472">Membrane</keyword>
<feature type="compositionally biased region" description="Low complexity" evidence="1">
    <location>
        <begin position="255"/>
        <end position="271"/>
    </location>
</feature>
<dbReference type="Proteomes" id="UP001153148">
    <property type="component" value="Unassembled WGS sequence"/>
</dbReference>
<feature type="non-terminal residue" evidence="3">
    <location>
        <position position="1"/>
    </location>
</feature>
<evidence type="ECO:0000313" key="4">
    <source>
        <dbReference type="Proteomes" id="UP001153148"/>
    </source>
</evidence>
<proteinExistence type="predicted"/>
<reference evidence="3" key="1">
    <citation type="submission" date="2021-03" db="EMBL/GenBank/DDBJ databases">
        <authorList>
            <person name="Tran Van P."/>
        </authorList>
    </citation>
    <scope>NUCLEOTIDE SEQUENCE</scope>
</reference>
<feature type="transmembrane region" description="Helical" evidence="2">
    <location>
        <begin position="105"/>
        <end position="126"/>
    </location>
</feature>
<evidence type="ECO:0000256" key="1">
    <source>
        <dbReference type="SAM" id="MobiDB-lite"/>
    </source>
</evidence>
<protein>
    <recommendedName>
        <fullName evidence="5">Pro-resilin</fullName>
    </recommendedName>
</protein>
<feature type="region of interest" description="Disordered" evidence="1">
    <location>
        <begin position="255"/>
        <end position="284"/>
    </location>
</feature>
<organism evidence="3 4">
    <name type="scientific">Timema podura</name>
    <name type="common">Walking stick</name>
    <dbReference type="NCBI Taxonomy" id="61482"/>
    <lineage>
        <taxon>Eukaryota</taxon>
        <taxon>Metazoa</taxon>
        <taxon>Ecdysozoa</taxon>
        <taxon>Arthropoda</taxon>
        <taxon>Hexapoda</taxon>
        <taxon>Insecta</taxon>
        <taxon>Pterygota</taxon>
        <taxon>Neoptera</taxon>
        <taxon>Polyneoptera</taxon>
        <taxon>Phasmatodea</taxon>
        <taxon>Timematodea</taxon>
        <taxon>Timematoidea</taxon>
        <taxon>Timematidae</taxon>
        <taxon>Timema</taxon>
    </lineage>
</organism>
<name>A0ABN7NSV2_TIMPD</name>
<evidence type="ECO:0000256" key="2">
    <source>
        <dbReference type="SAM" id="Phobius"/>
    </source>
</evidence>
<evidence type="ECO:0000313" key="3">
    <source>
        <dbReference type="EMBL" id="CAG2056105.1"/>
    </source>
</evidence>
<keyword evidence="4" id="KW-1185">Reference proteome</keyword>